<dbReference type="Gene3D" id="1.10.357.10">
    <property type="entry name" value="Tetracycline Repressor, domain 2"/>
    <property type="match status" value="1"/>
</dbReference>
<dbReference type="InterPro" id="IPR001647">
    <property type="entry name" value="HTH_TetR"/>
</dbReference>
<dbReference type="InterPro" id="IPR050109">
    <property type="entry name" value="HTH-type_TetR-like_transc_reg"/>
</dbReference>
<dbReference type="SUPFAM" id="SSF46689">
    <property type="entry name" value="Homeodomain-like"/>
    <property type="match status" value="1"/>
</dbReference>
<dbReference type="EMBL" id="CP014168">
    <property type="protein sequence ID" value="AOH84980.1"/>
    <property type="molecule type" value="Genomic_DNA"/>
</dbReference>
<dbReference type="Pfam" id="PF00440">
    <property type="entry name" value="TetR_N"/>
    <property type="match status" value="1"/>
</dbReference>
<dbReference type="STRING" id="1560345.AWL63_14470"/>
<dbReference type="GO" id="GO:0000976">
    <property type="term" value="F:transcription cis-regulatory region binding"/>
    <property type="evidence" value="ECO:0007669"/>
    <property type="project" value="TreeGrafter"/>
</dbReference>
<evidence type="ECO:0000313" key="7">
    <source>
        <dbReference type="EMBL" id="AOH84980.1"/>
    </source>
</evidence>
<feature type="DNA-binding region" description="H-T-H motif" evidence="4">
    <location>
        <begin position="54"/>
        <end position="73"/>
    </location>
</feature>
<dbReference type="Proteomes" id="UP000094256">
    <property type="component" value="Chromosome"/>
</dbReference>
<evidence type="ECO:0000256" key="1">
    <source>
        <dbReference type="ARBA" id="ARBA00023015"/>
    </source>
</evidence>
<dbReference type="KEGG" id="span:AWL63_14470"/>
<gene>
    <name evidence="7" type="ORF">AWL63_14470</name>
</gene>
<dbReference type="PANTHER" id="PTHR30055">
    <property type="entry name" value="HTH-TYPE TRANSCRIPTIONAL REGULATOR RUTR"/>
    <property type="match status" value="1"/>
</dbReference>
<protein>
    <recommendedName>
        <fullName evidence="6">HTH tetR-type domain-containing protein</fullName>
    </recommendedName>
</protein>
<accession>A0A1B3ZC42</accession>
<dbReference type="Pfam" id="PF17938">
    <property type="entry name" value="TetR_C_29"/>
    <property type="match status" value="1"/>
</dbReference>
<keyword evidence="2 4" id="KW-0238">DNA-binding</keyword>
<proteinExistence type="predicted"/>
<keyword evidence="3" id="KW-0804">Transcription</keyword>
<keyword evidence="1" id="KW-0805">Transcription regulation</keyword>
<name>A0A1B3ZC42_9SPHN</name>
<evidence type="ECO:0000259" key="6">
    <source>
        <dbReference type="PROSITE" id="PS50977"/>
    </source>
</evidence>
<dbReference type="AlphaFoldDB" id="A0A1B3ZC42"/>
<sequence>MAKTPAKPDSAPAKQPGERRRKGRPAGSGGGAIRESVLAAALALLRTLPPNRVSVAAVARAAGVDPALVRYYFGSREALLLEVAQLLAESDPPEYASEHPVAALEEFIHRTFRFSRSAKYMQRLMVEELSGARSADVRNQVRAWNRRPIEFYENLKHDAEGEELADFNPLFLHLAIVGISDFFMSGQALIKLLVPPGSDMAALEHDYERFVVRLLLDGLRER</sequence>
<evidence type="ECO:0000313" key="8">
    <source>
        <dbReference type="Proteomes" id="UP000094256"/>
    </source>
</evidence>
<dbReference type="RefSeq" id="WP_069205529.1">
    <property type="nucleotide sequence ID" value="NZ_CP014168.1"/>
</dbReference>
<dbReference type="PROSITE" id="PS50977">
    <property type="entry name" value="HTH_TETR_2"/>
    <property type="match status" value="1"/>
</dbReference>
<evidence type="ECO:0000256" key="5">
    <source>
        <dbReference type="SAM" id="MobiDB-lite"/>
    </source>
</evidence>
<dbReference type="InterPro" id="IPR036271">
    <property type="entry name" value="Tet_transcr_reg_TetR-rel_C_sf"/>
</dbReference>
<keyword evidence="8" id="KW-1185">Reference proteome</keyword>
<dbReference type="SUPFAM" id="SSF48498">
    <property type="entry name" value="Tetracyclin repressor-like, C-terminal domain"/>
    <property type="match status" value="1"/>
</dbReference>
<evidence type="ECO:0000256" key="4">
    <source>
        <dbReference type="PROSITE-ProRule" id="PRU00335"/>
    </source>
</evidence>
<organism evidence="7 8">
    <name type="scientific">Sphingomonas panacis</name>
    <dbReference type="NCBI Taxonomy" id="1560345"/>
    <lineage>
        <taxon>Bacteria</taxon>
        <taxon>Pseudomonadati</taxon>
        <taxon>Pseudomonadota</taxon>
        <taxon>Alphaproteobacteria</taxon>
        <taxon>Sphingomonadales</taxon>
        <taxon>Sphingomonadaceae</taxon>
        <taxon>Sphingomonas</taxon>
    </lineage>
</organism>
<feature type="domain" description="HTH tetR-type" evidence="6">
    <location>
        <begin position="31"/>
        <end position="91"/>
    </location>
</feature>
<evidence type="ECO:0000256" key="3">
    <source>
        <dbReference type="ARBA" id="ARBA00023163"/>
    </source>
</evidence>
<evidence type="ECO:0000256" key="2">
    <source>
        <dbReference type="ARBA" id="ARBA00023125"/>
    </source>
</evidence>
<dbReference type="PANTHER" id="PTHR30055:SF234">
    <property type="entry name" value="HTH-TYPE TRANSCRIPTIONAL REGULATOR BETI"/>
    <property type="match status" value="1"/>
</dbReference>
<dbReference type="InterPro" id="IPR009057">
    <property type="entry name" value="Homeodomain-like_sf"/>
</dbReference>
<dbReference type="InterPro" id="IPR041474">
    <property type="entry name" value="NicS_C"/>
</dbReference>
<dbReference type="GO" id="GO:0003700">
    <property type="term" value="F:DNA-binding transcription factor activity"/>
    <property type="evidence" value="ECO:0007669"/>
    <property type="project" value="TreeGrafter"/>
</dbReference>
<reference evidence="7 8" key="1">
    <citation type="submission" date="2016-01" db="EMBL/GenBank/DDBJ databases">
        <title>Complete genome and mega plasmid sequence of Sphingomonas panacis DCY99 elicits systemic resistance in rice to Xanthomonas oryzae.</title>
        <authorList>
            <person name="Kim Y.J."/>
            <person name="Yang D.C."/>
            <person name="Sing P."/>
        </authorList>
    </citation>
    <scope>NUCLEOTIDE SEQUENCE [LARGE SCALE GENOMIC DNA]</scope>
    <source>
        <strain evidence="7 8">DCY99</strain>
    </source>
</reference>
<feature type="region of interest" description="Disordered" evidence="5">
    <location>
        <begin position="1"/>
        <end position="31"/>
    </location>
</feature>